<dbReference type="GO" id="GO:0004803">
    <property type="term" value="F:transposase activity"/>
    <property type="evidence" value="ECO:0007669"/>
    <property type="project" value="InterPro"/>
</dbReference>
<feature type="domain" description="Insertion element IS402-like" evidence="2">
    <location>
        <begin position="15"/>
        <end position="83"/>
    </location>
</feature>
<sequence>MLQHNRGMITQFNELTDTQWQVIENYLPTQRKRRLCLRQVTNAIFYILRTGCQWRNLPVCYPHWQAVYYYFTKWKREGCLNRLNQALNRRDRITQGREPTPSLICVDSQSVKLAPLLSEQRGIDAAKKVNGRKRQIIVDTGGRLWNVYVHAANQ</sequence>
<proteinExistence type="predicted"/>
<dbReference type="PANTHER" id="PTHR30007:SF0">
    <property type="entry name" value="TRANSPOSASE"/>
    <property type="match status" value="1"/>
</dbReference>
<dbReference type="Pfam" id="PF13340">
    <property type="entry name" value="DUF4096"/>
    <property type="match status" value="1"/>
</dbReference>
<keyword evidence="4" id="KW-1185">Reference proteome</keyword>
<name>A0A3P1C934_9BACT</name>
<accession>A0A3P1C934</accession>
<evidence type="ECO:0000313" key="4">
    <source>
        <dbReference type="Proteomes" id="UP000274271"/>
    </source>
</evidence>
<dbReference type="NCBIfam" id="NF033580">
    <property type="entry name" value="transpos_IS5_3"/>
    <property type="match status" value="1"/>
</dbReference>
<dbReference type="InterPro" id="IPR025161">
    <property type="entry name" value="IS402-like_dom"/>
</dbReference>
<gene>
    <name evidence="3" type="ORF">EHT87_30390</name>
</gene>
<dbReference type="PANTHER" id="PTHR30007">
    <property type="entry name" value="PHP DOMAIN PROTEIN"/>
    <property type="match status" value="1"/>
</dbReference>
<dbReference type="GO" id="GO:0006313">
    <property type="term" value="P:DNA transposition"/>
    <property type="evidence" value="ECO:0007669"/>
    <property type="project" value="InterPro"/>
</dbReference>
<evidence type="ECO:0000313" key="3">
    <source>
        <dbReference type="EMBL" id="RRB09832.1"/>
    </source>
</evidence>
<evidence type="ECO:0000259" key="1">
    <source>
        <dbReference type="Pfam" id="PF01609"/>
    </source>
</evidence>
<protein>
    <submittedName>
        <fullName evidence="3">IS5 family transposase</fullName>
    </submittedName>
</protein>
<dbReference type="RefSeq" id="WP_124910573.1">
    <property type="nucleotide sequence ID" value="NZ_RQJP01000008.1"/>
</dbReference>
<dbReference type="EMBL" id="RQJP01000008">
    <property type="protein sequence ID" value="RRB09832.1"/>
    <property type="molecule type" value="Genomic_DNA"/>
</dbReference>
<dbReference type="Proteomes" id="UP000274271">
    <property type="component" value="Unassembled WGS sequence"/>
</dbReference>
<feature type="domain" description="Transposase IS4-like" evidence="1">
    <location>
        <begin position="100"/>
        <end position="152"/>
    </location>
</feature>
<organism evidence="3 4">
    <name type="scientific">Larkinella knui</name>
    <dbReference type="NCBI Taxonomy" id="2025310"/>
    <lineage>
        <taxon>Bacteria</taxon>
        <taxon>Pseudomonadati</taxon>
        <taxon>Bacteroidota</taxon>
        <taxon>Cytophagia</taxon>
        <taxon>Cytophagales</taxon>
        <taxon>Spirosomataceae</taxon>
        <taxon>Larkinella</taxon>
    </lineage>
</organism>
<dbReference type="AlphaFoldDB" id="A0A3P1C934"/>
<reference evidence="3 4" key="1">
    <citation type="submission" date="2018-11" db="EMBL/GenBank/DDBJ databases">
        <authorList>
            <person name="Zhou Z."/>
            <person name="Wang G."/>
        </authorList>
    </citation>
    <scope>NUCLEOTIDE SEQUENCE [LARGE SCALE GENOMIC DNA]</scope>
    <source>
        <strain evidence="3 4">KCTC42998</strain>
    </source>
</reference>
<dbReference type="OrthoDB" id="1270539at2"/>
<dbReference type="GO" id="GO:0003677">
    <property type="term" value="F:DNA binding"/>
    <property type="evidence" value="ECO:0007669"/>
    <property type="project" value="InterPro"/>
</dbReference>
<comment type="caution">
    <text evidence="3">The sequence shown here is derived from an EMBL/GenBank/DDBJ whole genome shotgun (WGS) entry which is preliminary data.</text>
</comment>
<feature type="non-terminal residue" evidence="3">
    <location>
        <position position="154"/>
    </location>
</feature>
<dbReference type="Pfam" id="PF01609">
    <property type="entry name" value="DDE_Tnp_1"/>
    <property type="match status" value="1"/>
</dbReference>
<dbReference type="InterPro" id="IPR002559">
    <property type="entry name" value="Transposase_11"/>
</dbReference>
<evidence type="ECO:0000259" key="2">
    <source>
        <dbReference type="Pfam" id="PF13340"/>
    </source>
</evidence>